<gene>
    <name evidence="2" type="ORF">GCM10012275_10440</name>
</gene>
<feature type="transmembrane region" description="Helical" evidence="1">
    <location>
        <begin position="48"/>
        <end position="69"/>
    </location>
</feature>
<dbReference type="EMBL" id="BMMK01000003">
    <property type="protein sequence ID" value="GGM41360.1"/>
    <property type="molecule type" value="Genomic_DNA"/>
</dbReference>
<reference evidence="2" key="1">
    <citation type="journal article" date="2014" name="Int. J. Syst. Evol. Microbiol.">
        <title>Complete genome sequence of Corynebacterium casei LMG S-19264T (=DSM 44701T), isolated from a smear-ripened cheese.</title>
        <authorList>
            <consortium name="US DOE Joint Genome Institute (JGI-PGF)"/>
            <person name="Walter F."/>
            <person name="Albersmeier A."/>
            <person name="Kalinowski J."/>
            <person name="Ruckert C."/>
        </authorList>
    </citation>
    <scope>NUCLEOTIDE SEQUENCE</scope>
    <source>
        <strain evidence="2">CGMCC 4.5737</strain>
    </source>
</reference>
<dbReference type="SUPFAM" id="SSF103473">
    <property type="entry name" value="MFS general substrate transporter"/>
    <property type="match status" value="1"/>
</dbReference>
<keyword evidence="1" id="KW-0812">Transmembrane</keyword>
<reference evidence="2" key="2">
    <citation type="submission" date="2020-09" db="EMBL/GenBank/DDBJ databases">
        <authorList>
            <person name="Sun Q."/>
            <person name="Zhou Y."/>
        </authorList>
    </citation>
    <scope>NUCLEOTIDE SEQUENCE</scope>
    <source>
        <strain evidence="2">CGMCC 4.5737</strain>
    </source>
</reference>
<keyword evidence="1" id="KW-1133">Transmembrane helix</keyword>
<protein>
    <submittedName>
        <fullName evidence="2">Uncharacterized protein</fullName>
    </submittedName>
</protein>
<dbReference type="AlphaFoldDB" id="A0A8J3CCY7"/>
<keyword evidence="3" id="KW-1185">Reference proteome</keyword>
<evidence type="ECO:0000313" key="2">
    <source>
        <dbReference type="EMBL" id="GGM41360.1"/>
    </source>
</evidence>
<keyword evidence="1" id="KW-0472">Membrane</keyword>
<dbReference type="Proteomes" id="UP000637578">
    <property type="component" value="Unassembled WGS sequence"/>
</dbReference>
<sequence length="132" mass="14003">MSRPPVFPVEDKIRVVLSVLSGEMTIAEAGGDVTTSDSHPPNGLHIRLYAFVVLNDFIPLVPVATLLFADTGLGAGAVSSLFLLLTAAALVLEVPAGAWADMASRRQLLALGALLRCGTWCCGRSRRRTRTS</sequence>
<accession>A0A8J3CCY7</accession>
<name>A0A8J3CCY7_9PSEU</name>
<evidence type="ECO:0000256" key="1">
    <source>
        <dbReference type="SAM" id="Phobius"/>
    </source>
</evidence>
<comment type="caution">
    <text evidence="2">The sequence shown here is derived from an EMBL/GenBank/DDBJ whole genome shotgun (WGS) entry which is preliminary data.</text>
</comment>
<dbReference type="InterPro" id="IPR036259">
    <property type="entry name" value="MFS_trans_sf"/>
</dbReference>
<evidence type="ECO:0000313" key="3">
    <source>
        <dbReference type="Proteomes" id="UP000637578"/>
    </source>
</evidence>
<proteinExistence type="predicted"/>
<feature type="transmembrane region" description="Helical" evidence="1">
    <location>
        <begin position="81"/>
        <end position="100"/>
    </location>
</feature>
<dbReference type="RefSeq" id="WP_189054456.1">
    <property type="nucleotide sequence ID" value="NZ_BMMK01000003.1"/>
</dbReference>
<organism evidence="2 3">
    <name type="scientific">Longimycelium tulufanense</name>
    <dbReference type="NCBI Taxonomy" id="907463"/>
    <lineage>
        <taxon>Bacteria</taxon>
        <taxon>Bacillati</taxon>
        <taxon>Actinomycetota</taxon>
        <taxon>Actinomycetes</taxon>
        <taxon>Pseudonocardiales</taxon>
        <taxon>Pseudonocardiaceae</taxon>
        <taxon>Longimycelium</taxon>
    </lineage>
</organism>